<name>A0ABU5GF07_9ACTO</name>
<feature type="non-terminal residue" evidence="1">
    <location>
        <position position="1"/>
    </location>
</feature>
<gene>
    <name evidence="1" type="ORF">R6P33_09595</name>
</gene>
<reference evidence="1 2" key="1">
    <citation type="submission" date="2023-10" db="EMBL/GenBank/DDBJ databases">
        <title>Whole Genome based description of the genera Actinobaculum and Actinotignum reveals a complex phylogenetic relationship within the species included in the genus Actinotignum.</title>
        <authorList>
            <person name="Jensen C.S."/>
            <person name="Dargis R."/>
            <person name="Kemp M."/>
            <person name="Christensen J.J."/>
        </authorList>
    </citation>
    <scope>NUCLEOTIDE SEQUENCE [LARGE SCALE GENOMIC DNA]</scope>
    <source>
        <strain evidence="1 2">SLA_B089</strain>
    </source>
</reference>
<accession>A0ABU5GF07</accession>
<dbReference type="EMBL" id="JAWNFY010000057">
    <property type="protein sequence ID" value="MDY5147260.1"/>
    <property type="molecule type" value="Genomic_DNA"/>
</dbReference>
<evidence type="ECO:0000313" key="1">
    <source>
        <dbReference type="EMBL" id="MDY5147260.1"/>
    </source>
</evidence>
<keyword evidence="2" id="KW-1185">Reference proteome</keyword>
<sequence length="96" mass="10677">GRMRRSKKYSRPVRPLNISAAMGGLRYENGRDGATYKVRRIASAAKDYVCPGCGGIIRAGEPNIVAWTEDTIWGAQAGVDARRHWHPGCWQHRGRA</sequence>
<dbReference type="Proteomes" id="UP001284901">
    <property type="component" value="Unassembled WGS sequence"/>
</dbReference>
<evidence type="ECO:0000313" key="2">
    <source>
        <dbReference type="Proteomes" id="UP001284901"/>
    </source>
</evidence>
<proteinExistence type="predicted"/>
<dbReference type="RefSeq" id="WP_320754609.1">
    <property type="nucleotide sequence ID" value="NZ_JASOHT010000481.1"/>
</dbReference>
<protein>
    <submittedName>
        <fullName evidence="1">ATP/GTP-binding protein</fullName>
    </submittedName>
</protein>
<comment type="caution">
    <text evidence="1">The sequence shown here is derived from an EMBL/GenBank/DDBJ whole genome shotgun (WGS) entry which is preliminary data.</text>
</comment>
<organism evidence="1 2">
    <name type="scientific">Actinotignum timonense</name>
    <dbReference type="NCBI Taxonomy" id="1870995"/>
    <lineage>
        <taxon>Bacteria</taxon>
        <taxon>Bacillati</taxon>
        <taxon>Actinomycetota</taxon>
        <taxon>Actinomycetes</taxon>
        <taxon>Actinomycetales</taxon>
        <taxon>Actinomycetaceae</taxon>
        <taxon>Actinotignum</taxon>
    </lineage>
</organism>